<name>A0ABR6XI46_9BURK</name>
<evidence type="ECO:0000313" key="1">
    <source>
        <dbReference type="EMBL" id="MBC3812572.1"/>
    </source>
</evidence>
<dbReference type="Proteomes" id="UP000637632">
    <property type="component" value="Unassembled WGS sequence"/>
</dbReference>
<dbReference type="EMBL" id="JACOFT010000005">
    <property type="protein sequence ID" value="MBC3812572.1"/>
    <property type="molecule type" value="Genomic_DNA"/>
</dbReference>
<protein>
    <submittedName>
        <fullName evidence="1">Uncharacterized protein</fullName>
    </submittedName>
</protein>
<gene>
    <name evidence="1" type="ORF">H8K26_14080</name>
</gene>
<proteinExistence type="predicted"/>
<reference evidence="1 2" key="1">
    <citation type="submission" date="2020-08" db="EMBL/GenBank/DDBJ databases">
        <title>Novel species isolated from subtropical streams in China.</title>
        <authorList>
            <person name="Lu H."/>
        </authorList>
    </citation>
    <scope>NUCLEOTIDE SEQUENCE [LARGE SCALE GENOMIC DNA]</scope>
    <source>
        <strain evidence="1 2">CCTCC AB 2015119</strain>
    </source>
</reference>
<organism evidence="1 2">
    <name type="scientific">Undibacterium aquatile</name>
    <dbReference type="NCBI Taxonomy" id="1537398"/>
    <lineage>
        <taxon>Bacteria</taxon>
        <taxon>Pseudomonadati</taxon>
        <taxon>Pseudomonadota</taxon>
        <taxon>Betaproteobacteria</taxon>
        <taxon>Burkholderiales</taxon>
        <taxon>Oxalobacteraceae</taxon>
        <taxon>Undibacterium</taxon>
    </lineage>
</organism>
<sequence>MSFQLPVSPQSVIQNNAFHPNWGNEATQLYEVVITQGFYFKGTTAPQKVFTKTGGYVLPGGNTQISKSVIDRTAPWAKGWILFL</sequence>
<comment type="caution">
    <text evidence="1">The sequence shown here is derived from an EMBL/GenBank/DDBJ whole genome shotgun (WGS) entry which is preliminary data.</text>
</comment>
<evidence type="ECO:0000313" key="2">
    <source>
        <dbReference type="Proteomes" id="UP000637632"/>
    </source>
</evidence>
<keyword evidence="2" id="KW-1185">Reference proteome</keyword>
<dbReference type="RefSeq" id="WP_190480394.1">
    <property type="nucleotide sequence ID" value="NZ_JACOFT010000005.1"/>
</dbReference>
<accession>A0ABR6XI46</accession>